<accession>A0A8J2J7B7</accession>
<dbReference type="EMBL" id="CAJVCH010034074">
    <property type="protein sequence ID" value="CAG7714434.1"/>
    <property type="molecule type" value="Genomic_DNA"/>
</dbReference>
<sequence length="51" mass="5374">MAKLFVFAILFAVVALAFAAEEQKKDDLQTASGHILGYGHGYGGYGGYGGY</sequence>
<evidence type="ECO:0008006" key="4">
    <source>
        <dbReference type="Google" id="ProtNLM"/>
    </source>
</evidence>
<feature type="chain" id="PRO_5035204405" description="Glycine-rich protein" evidence="1">
    <location>
        <begin position="20"/>
        <end position="51"/>
    </location>
</feature>
<evidence type="ECO:0000256" key="1">
    <source>
        <dbReference type="SAM" id="SignalP"/>
    </source>
</evidence>
<keyword evidence="1" id="KW-0732">Signal</keyword>
<protein>
    <recommendedName>
        <fullName evidence="4">Glycine-rich protein</fullName>
    </recommendedName>
</protein>
<evidence type="ECO:0000313" key="2">
    <source>
        <dbReference type="EMBL" id="CAG7714434.1"/>
    </source>
</evidence>
<reference evidence="2" key="1">
    <citation type="submission" date="2021-06" db="EMBL/GenBank/DDBJ databases">
        <authorList>
            <person name="Hodson N. C."/>
            <person name="Mongue J. A."/>
            <person name="Jaron S. K."/>
        </authorList>
    </citation>
    <scope>NUCLEOTIDE SEQUENCE</scope>
</reference>
<gene>
    <name evidence="2" type="ORF">AFUS01_LOCUS5355</name>
</gene>
<proteinExistence type="predicted"/>
<feature type="signal peptide" evidence="1">
    <location>
        <begin position="1"/>
        <end position="19"/>
    </location>
</feature>
<name>A0A8J2J7B7_9HEXA</name>
<keyword evidence="3" id="KW-1185">Reference proteome</keyword>
<comment type="caution">
    <text evidence="2">The sequence shown here is derived from an EMBL/GenBank/DDBJ whole genome shotgun (WGS) entry which is preliminary data.</text>
</comment>
<organism evidence="2 3">
    <name type="scientific">Allacma fusca</name>
    <dbReference type="NCBI Taxonomy" id="39272"/>
    <lineage>
        <taxon>Eukaryota</taxon>
        <taxon>Metazoa</taxon>
        <taxon>Ecdysozoa</taxon>
        <taxon>Arthropoda</taxon>
        <taxon>Hexapoda</taxon>
        <taxon>Collembola</taxon>
        <taxon>Symphypleona</taxon>
        <taxon>Sminthuridae</taxon>
        <taxon>Allacma</taxon>
    </lineage>
</organism>
<dbReference type="Proteomes" id="UP000708208">
    <property type="component" value="Unassembled WGS sequence"/>
</dbReference>
<dbReference type="AlphaFoldDB" id="A0A8J2J7B7"/>
<feature type="non-terminal residue" evidence="2">
    <location>
        <position position="51"/>
    </location>
</feature>
<evidence type="ECO:0000313" key="3">
    <source>
        <dbReference type="Proteomes" id="UP000708208"/>
    </source>
</evidence>